<feature type="domain" description="DUF83" evidence="1">
    <location>
        <begin position="6"/>
        <end position="166"/>
    </location>
</feature>
<evidence type="ECO:0000313" key="2">
    <source>
        <dbReference type="EMBL" id="NJC25693.1"/>
    </source>
</evidence>
<evidence type="ECO:0000313" key="3">
    <source>
        <dbReference type="Proteomes" id="UP000770785"/>
    </source>
</evidence>
<reference evidence="2 3" key="1">
    <citation type="submission" date="2020-03" db="EMBL/GenBank/DDBJ databases">
        <title>Genomic Encyclopedia of Type Strains, Phase IV (KMG-IV): sequencing the most valuable type-strain genomes for metagenomic binning, comparative biology and taxonomic classification.</title>
        <authorList>
            <person name="Goeker M."/>
        </authorList>
    </citation>
    <scope>NUCLEOTIDE SEQUENCE [LARGE SCALE GENOMIC DNA]</scope>
    <source>
        <strain evidence="2 3">DSM 105096</strain>
    </source>
</reference>
<dbReference type="RefSeq" id="WP_168036481.1">
    <property type="nucleotide sequence ID" value="NZ_JAATJH010000002.1"/>
</dbReference>
<gene>
    <name evidence="2" type="ORF">GGR27_001192</name>
</gene>
<name>A0ABX0X9N5_9BACT</name>
<proteinExistence type="predicted"/>
<dbReference type="InterPro" id="IPR022765">
    <property type="entry name" value="Dna2/Cas4_DUF83"/>
</dbReference>
<dbReference type="GO" id="GO:0004527">
    <property type="term" value="F:exonuclease activity"/>
    <property type="evidence" value="ECO:0007669"/>
    <property type="project" value="UniProtKB-KW"/>
</dbReference>
<dbReference type="EMBL" id="JAATJH010000002">
    <property type="protein sequence ID" value="NJC25693.1"/>
    <property type="molecule type" value="Genomic_DNA"/>
</dbReference>
<accession>A0ABX0X9N5</accession>
<keyword evidence="2" id="KW-0269">Exonuclease</keyword>
<organism evidence="2 3">
    <name type="scientific">Neolewinella antarctica</name>
    <dbReference type="NCBI Taxonomy" id="442734"/>
    <lineage>
        <taxon>Bacteria</taxon>
        <taxon>Pseudomonadati</taxon>
        <taxon>Bacteroidota</taxon>
        <taxon>Saprospiria</taxon>
        <taxon>Saprospirales</taxon>
        <taxon>Lewinellaceae</taxon>
        <taxon>Neolewinella</taxon>
    </lineage>
</organism>
<evidence type="ECO:0000259" key="1">
    <source>
        <dbReference type="Pfam" id="PF01930"/>
    </source>
</evidence>
<dbReference type="InterPro" id="IPR011604">
    <property type="entry name" value="PDDEXK-like_dom_sf"/>
</dbReference>
<keyword evidence="2" id="KW-0378">Hydrolase</keyword>
<dbReference type="Proteomes" id="UP000770785">
    <property type="component" value="Unassembled WGS sequence"/>
</dbReference>
<dbReference type="PANTHER" id="PTHR37168:SF1">
    <property type="entry name" value="CRISPR-ASSOCIATED EXONUCLEASE CAS4"/>
    <property type="match status" value="1"/>
</dbReference>
<dbReference type="Pfam" id="PF01930">
    <property type="entry name" value="Cas_Cas4"/>
    <property type="match status" value="1"/>
</dbReference>
<keyword evidence="3" id="KW-1185">Reference proteome</keyword>
<keyword evidence="2" id="KW-0540">Nuclease</keyword>
<protein>
    <submittedName>
        <fullName evidence="2">CRISPR-associated exonuclease Cas4</fullName>
        <ecNumber evidence="2">3.1.12.1</ecNumber>
    </submittedName>
</protein>
<dbReference type="Gene3D" id="3.90.320.10">
    <property type="match status" value="1"/>
</dbReference>
<dbReference type="PANTHER" id="PTHR37168">
    <property type="entry name" value="CRISPR-ASSOCIATED EXONUCLEASE CAS4"/>
    <property type="match status" value="1"/>
</dbReference>
<comment type="caution">
    <text evidence="2">The sequence shown here is derived from an EMBL/GenBank/DDBJ whole genome shotgun (WGS) entry which is preliminary data.</text>
</comment>
<sequence>MTHSASHLTYLLLCHRKLWLHHRQIRMEDNSSDVAAGKLLDRTTYQRRAKKWTQLSLGHLKIDHFDARERVVKETKKSPKLEHVHVAQLKYYLYALERRGVAGVTGLLEYPAQRRTTVIELTSADRAVTIPGWEAEIDRIVGLPVCPEAIQKTYCKNCAFHDFCYI</sequence>
<dbReference type="EC" id="3.1.12.1" evidence="2"/>